<accession>A0A9P1M509</accession>
<name>A0A9P1M509_9DINO</name>
<dbReference type="EMBL" id="CAMXCT020006743">
    <property type="protein sequence ID" value="CAL1172688.1"/>
    <property type="molecule type" value="Genomic_DNA"/>
</dbReference>
<evidence type="ECO:0000313" key="4">
    <source>
        <dbReference type="Proteomes" id="UP001152797"/>
    </source>
</evidence>
<protein>
    <submittedName>
        <fullName evidence="3">Phosphatidylserine decarboxylase proenzyme</fullName>
    </submittedName>
</protein>
<dbReference type="OrthoDB" id="10523132at2759"/>
<dbReference type="EMBL" id="CAMXCT010006743">
    <property type="protein sequence ID" value="CAI4019313.1"/>
    <property type="molecule type" value="Genomic_DNA"/>
</dbReference>
<keyword evidence="4" id="KW-1185">Reference proteome</keyword>
<sequence>MALEDGMSLLSFALGLYVLHHSNGAPLALFAKSLSAHLQGAAAAAASFAPSMSGSEDGEEEEKRFRLFSVAL</sequence>
<organism evidence="1">
    <name type="scientific">Cladocopium goreaui</name>
    <dbReference type="NCBI Taxonomy" id="2562237"/>
    <lineage>
        <taxon>Eukaryota</taxon>
        <taxon>Sar</taxon>
        <taxon>Alveolata</taxon>
        <taxon>Dinophyceae</taxon>
        <taxon>Suessiales</taxon>
        <taxon>Symbiodiniaceae</taxon>
        <taxon>Cladocopium</taxon>
    </lineage>
</organism>
<dbReference type="EMBL" id="CAMXCT030006743">
    <property type="protein sequence ID" value="CAL4806625.1"/>
    <property type="molecule type" value="Genomic_DNA"/>
</dbReference>
<evidence type="ECO:0000313" key="1">
    <source>
        <dbReference type="EMBL" id="CAI4019313.1"/>
    </source>
</evidence>
<reference evidence="2" key="2">
    <citation type="submission" date="2024-04" db="EMBL/GenBank/DDBJ databases">
        <authorList>
            <person name="Chen Y."/>
            <person name="Shah S."/>
            <person name="Dougan E. K."/>
            <person name="Thang M."/>
            <person name="Chan C."/>
        </authorList>
    </citation>
    <scope>NUCLEOTIDE SEQUENCE [LARGE SCALE GENOMIC DNA]</scope>
</reference>
<proteinExistence type="predicted"/>
<dbReference type="AlphaFoldDB" id="A0A9P1M509"/>
<comment type="caution">
    <text evidence="1">The sequence shown here is derived from an EMBL/GenBank/DDBJ whole genome shotgun (WGS) entry which is preliminary data.</text>
</comment>
<gene>
    <name evidence="1" type="ORF">C1SCF055_LOCUS43820</name>
</gene>
<reference evidence="1" key="1">
    <citation type="submission" date="2022-10" db="EMBL/GenBank/DDBJ databases">
        <authorList>
            <person name="Chen Y."/>
            <person name="Dougan E. K."/>
            <person name="Chan C."/>
            <person name="Rhodes N."/>
            <person name="Thang M."/>
        </authorList>
    </citation>
    <scope>NUCLEOTIDE SEQUENCE</scope>
</reference>
<evidence type="ECO:0000313" key="3">
    <source>
        <dbReference type="EMBL" id="CAL4806625.1"/>
    </source>
</evidence>
<evidence type="ECO:0000313" key="2">
    <source>
        <dbReference type="EMBL" id="CAL1172688.1"/>
    </source>
</evidence>
<dbReference type="Proteomes" id="UP001152797">
    <property type="component" value="Unassembled WGS sequence"/>
</dbReference>